<dbReference type="Proteomes" id="UP001062776">
    <property type="component" value="Unassembled WGS sequence"/>
</dbReference>
<dbReference type="RefSeq" id="WP_264814312.1">
    <property type="nucleotide sequence ID" value="NZ_BAPV01000003.1"/>
</dbReference>
<evidence type="ECO:0000313" key="2">
    <source>
        <dbReference type="Proteomes" id="UP001062776"/>
    </source>
</evidence>
<protein>
    <submittedName>
        <fullName evidence="1">Uncharacterized protein</fullName>
    </submittedName>
</protein>
<dbReference type="EMBL" id="BAPV01000003">
    <property type="protein sequence ID" value="GBQ84386.1"/>
    <property type="molecule type" value="Genomic_DNA"/>
</dbReference>
<sequence length="126" mass="13570">MMGVLTLSVLVPAARAVPTQPTPSTSIATHTDPVDCAHMLSAEARLIHRINKRRHEPRLPANAPGYAGLAVRLDPMPGLGIMQGGLWTSEAGWESDKEVAETLEALESQRHRLHDSEVTAHCPVAP</sequence>
<keyword evidence="2" id="KW-1185">Reference proteome</keyword>
<comment type="caution">
    <text evidence="1">The sequence shown here is derived from an EMBL/GenBank/DDBJ whole genome shotgun (WGS) entry which is preliminary data.</text>
</comment>
<evidence type="ECO:0000313" key="1">
    <source>
        <dbReference type="EMBL" id="GBQ84386.1"/>
    </source>
</evidence>
<proteinExistence type="predicted"/>
<organism evidence="1 2">
    <name type="scientific">Asaia krungthepensis NRIC 0535</name>
    <dbReference type="NCBI Taxonomy" id="1307925"/>
    <lineage>
        <taxon>Bacteria</taxon>
        <taxon>Pseudomonadati</taxon>
        <taxon>Pseudomonadota</taxon>
        <taxon>Alphaproteobacteria</taxon>
        <taxon>Acetobacterales</taxon>
        <taxon>Acetobacteraceae</taxon>
        <taxon>Asaia</taxon>
    </lineage>
</organism>
<name>A0ABQ0PY06_9PROT</name>
<reference evidence="1" key="1">
    <citation type="submission" date="2013-04" db="EMBL/GenBank/DDBJ databases">
        <title>The genome sequencing project of 58 acetic acid bacteria.</title>
        <authorList>
            <person name="Okamoto-Kainuma A."/>
            <person name="Ishikawa M."/>
            <person name="Umino S."/>
            <person name="Koizumi Y."/>
            <person name="Shiwa Y."/>
            <person name="Yoshikawa H."/>
            <person name="Matsutani M."/>
            <person name="Matsushita K."/>
        </authorList>
    </citation>
    <scope>NUCLEOTIDE SEQUENCE</scope>
    <source>
        <strain evidence="1">NRIC 0535</strain>
    </source>
</reference>
<gene>
    <name evidence="1" type="ORF">AA0535_0488</name>
</gene>
<accession>A0ABQ0PY06</accession>